<evidence type="ECO:0000256" key="1">
    <source>
        <dbReference type="SAM" id="Phobius"/>
    </source>
</evidence>
<reference evidence="3" key="1">
    <citation type="journal article" date="2014" name="Proc. Natl. Acad. Sci. U.S.A.">
        <title>Extensive sampling of basidiomycete genomes demonstrates inadequacy of the white-rot/brown-rot paradigm for wood decay fungi.</title>
        <authorList>
            <person name="Riley R."/>
            <person name="Salamov A.A."/>
            <person name="Brown D.W."/>
            <person name="Nagy L.G."/>
            <person name="Floudas D."/>
            <person name="Held B.W."/>
            <person name="Levasseur A."/>
            <person name="Lombard V."/>
            <person name="Morin E."/>
            <person name="Otillar R."/>
            <person name="Lindquist E.A."/>
            <person name="Sun H."/>
            <person name="LaButti K.M."/>
            <person name="Schmutz J."/>
            <person name="Jabbour D."/>
            <person name="Luo H."/>
            <person name="Baker S.E."/>
            <person name="Pisabarro A.G."/>
            <person name="Walton J.D."/>
            <person name="Blanchette R.A."/>
            <person name="Henrissat B."/>
            <person name="Martin F."/>
            <person name="Cullen D."/>
            <person name="Hibbett D.S."/>
            <person name="Grigoriev I.V."/>
        </authorList>
    </citation>
    <scope>NUCLEOTIDE SEQUENCE [LARGE SCALE GENOMIC DNA]</scope>
    <source>
        <strain evidence="3">MUCL 33604</strain>
    </source>
</reference>
<proteinExistence type="predicted"/>
<dbReference type="Proteomes" id="UP000027265">
    <property type="component" value="Unassembled WGS sequence"/>
</dbReference>
<dbReference type="OrthoDB" id="2657344at2759"/>
<dbReference type="InParanoid" id="A0A067Q300"/>
<accession>A0A067Q300</accession>
<feature type="non-terminal residue" evidence="2">
    <location>
        <position position="102"/>
    </location>
</feature>
<feature type="transmembrane region" description="Helical" evidence="1">
    <location>
        <begin position="16"/>
        <end position="34"/>
    </location>
</feature>
<evidence type="ECO:0000313" key="2">
    <source>
        <dbReference type="EMBL" id="KDQ60540.1"/>
    </source>
</evidence>
<gene>
    <name evidence="2" type="ORF">JAAARDRAFT_126251</name>
</gene>
<keyword evidence="1" id="KW-0472">Membrane</keyword>
<dbReference type="HOGENOM" id="CLU_138061_1_0_1"/>
<name>A0A067Q300_9AGAM</name>
<keyword evidence="1" id="KW-0812">Transmembrane</keyword>
<dbReference type="AlphaFoldDB" id="A0A067Q300"/>
<organism evidence="2 3">
    <name type="scientific">Jaapia argillacea MUCL 33604</name>
    <dbReference type="NCBI Taxonomy" id="933084"/>
    <lineage>
        <taxon>Eukaryota</taxon>
        <taxon>Fungi</taxon>
        <taxon>Dikarya</taxon>
        <taxon>Basidiomycota</taxon>
        <taxon>Agaricomycotina</taxon>
        <taxon>Agaricomycetes</taxon>
        <taxon>Agaricomycetidae</taxon>
        <taxon>Jaapiales</taxon>
        <taxon>Jaapiaceae</taxon>
        <taxon>Jaapia</taxon>
    </lineage>
</organism>
<keyword evidence="1" id="KW-1133">Transmembrane helix</keyword>
<protein>
    <submittedName>
        <fullName evidence="2">Uncharacterized protein</fullName>
    </submittedName>
</protein>
<dbReference type="STRING" id="933084.A0A067Q300"/>
<evidence type="ECO:0000313" key="3">
    <source>
        <dbReference type="Proteomes" id="UP000027265"/>
    </source>
</evidence>
<dbReference type="EMBL" id="KL197714">
    <property type="protein sequence ID" value="KDQ60540.1"/>
    <property type="molecule type" value="Genomic_DNA"/>
</dbReference>
<keyword evidence="3" id="KW-1185">Reference proteome</keyword>
<sequence length="102" mass="11490">MLDKYFNHPLQHAEPLLVIGTFMVIVINLLGGVSQSSCNFVLKMLQFLLSVSLGRGQDLDERDKALLLAFPHDIRTVRKHFDLEPETRPYAVCLACKALNPP</sequence>